<evidence type="ECO:0000313" key="8">
    <source>
        <dbReference type="Proteomes" id="UP000199215"/>
    </source>
</evidence>
<dbReference type="InterPro" id="IPR002328">
    <property type="entry name" value="ADH_Zn_CS"/>
</dbReference>
<dbReference type="InterPro" id="IPR011032">
    <property type="entry name" value="GroES-like_sf"/>
</dbReference>
<comment type="cofactor">
    <cofactor evidence="4">
        <name>Zn(2+)</name>
        <dbReference type="ChEBI" id="CHEBI:29105"/>
    </cofactor>
</comment>
<sequence>MRSLIVDAEWDPRPDYDVSDDERESRTAMNASQVWRDPELRVVDRERPTPDDDEVLVRVRYAGVCGSDVSMIETDEDGYVHYSAYLGLPNVTGHEFAGEIVETGDDARLFEPGDLVTAEVTDYCGRCNTCRQGFHGHCVNFEQIGFTIPGAFAEYVAVPEKLCWDVSALRETYETEDEALRAAATIEPSTITYHGLFVRADGIIPGDHHVYHGAGPIGLTGMNVSRAAGAGAVIAFEPSPERREIARDLGYEHVYNPIECDPVETVTSITDGEGADVHVETAGAVTQTYPVIEDTLAEDAAVVHISNAGADPDLALRKYQGNGAQLYGSEGHTGHQVYPRVIRLMAAGRLDNRSIITSTFDLADADDAVRQAADRVDGKVLIEV</sequence>
<dbReference type="SUPFAM" id="SSF50129">
    <property type="entry name" value="GroES-like"/>
    <property type="match status" value="1"/>
</dbReference>
<dbReference type="Gene3D" id="3.90.180.10">
    <property type="entry name" value="Medium-chain alcohol dehydrogenases, catalytic domain"/>
    <property type="match status" value="1"/>
</dbReference>
<dbReference type="InterPro" id="IPR053539">
    <property type="entry name" value="Scyllo-inosose_DH"/>
</dbReference>
<comment type="similarity">
    <text evidence="4">Belongs to the zinc-containing alcohol dehydrogenase family.</text>
</comment>
<dbReference type="RefSeq" id="WP_092814669.1">
    <property type="nucleotide sequence ID" value="NZ_FNWU01000001.1"/>
</dbReference>
<protein>
    <submittedName>
        <fullName evidence="7">Threonine dehydrogenase</fullName>
    </submittedName>
</protein>
<organism evidence="7 8">
    <name type="scientific">Halopenitus malekzadehii</name>
    <dbReference type="NCBI Taxonomy" id="1267564"/>
    <lineage>
        <taxon>Archaea</taxon>
        <taxon>Methanobacteriati</taxon>
        <taxon>Methanobacteriota</taxon>
        <taxon>Stenosarchaea group</taxon>
        <taxon>Halobacteria</taxon>
        <taxon>Halobacteriales</taxon>
        <taxon>Haloferacaceae</taxon>
        <taxon>Halopenitus</taxon>
    </lineage>
</organism>
<dbReference type="GO" id="GO:0043168">
    <property type="term" value="F:anion binding"/>
    <property type="evidence" value="ECO:0007669"/>
    <property type="project" value="UniProtKB-ARBA"/>
</dbReference>
<dbReference type="GO" id="GO:0030554">
    <property type="term" value="F:adenyl nucleotide binding"/>
    <property type="evidence" value="ECO:0007669"/>
    <property type="project" value="UniProtKB-ARBA"/>
</dbReference>
<dbReference type="Pfam" id="PF08240">
    <property type="entry name" value="ADH_N"/>
    <property type="match status" value="1"/>
</dbReference>
<keyword evidence="1 4" id="KW-0479">Metal-binding</keyword>
<dbReference type="Proteomes" id="UP000199215">
    <property type="component" value="Unassembled WGS sequence"/>
</dbReference>
<dbReference type="GO" id="GO:0016616">
    <property type="term" value="F:oxidoreductase activity, acting on the CH-OH group of donors, NAD or NADP as acceptor"/>
    <property type="evidence" value="ECO:0007669"/>
    <property type="project" value="UniProtKB-ARBA"/>
</dbReference>
<dbReference type="InterPro" id="IPR013149">
    <property type="entry name" value="ADH-like_C"/>
</dbReference>
<keyword evidence="2 4" id="KW-0862">Zinc</keyword>
<dbReference type="InterPro" id="IPR020843">
    <property type="entry name" value="ER"/>
</dbReference>
<evidence type="ECO:0000313" key="7">
    <source>
        <dbReference type="EMBL" id="SEH41924.1"/>
    </source>
</evidence>
<dbReference type="InterPro" id="IPR036291">
    <property type="entry name" value="NAD(P)-bd_dom_sf"/>
</dbReference>
<evidence type="ECO:0000256" key="3">
    <source>
        <dbReference type="ARBA" id="ARBA00023002"/>
    </source>
</evidence>
<dbReference type="OrthoDB" id="9358at2157"/>
<gene>
    <name evidence="7" type="ORF">SAMN05192561_101844</name>
</gene>
<dbReference type="InterPro" id="IPR013154">
    <property type="entry name" value="ADH-like_N"/>
</dbReference>
<dbReference type="InterPro" id="IPR050129">
    <property type="entry name" value="Zn_alcohol_dh"/>
</dbReference>
<evidence type="ECO:0000259" key="6">
    <source>
        <dbReference type="SMART" id="SM00829"/>
    </source>
</evidence>
<accession>A0A1H6I6E1</accession>
<dbReference type="GO" id="GO:0051262">
    <property type="term" value="P:protein tetramerization"/>
    <property type="evidence" value="ECO:0007669"/>
    <property type="project" value="UniProtKB-ARBA"/>
</dbReference>
<dbReference type="NCBIfam" id="NF041097">
    <property type="entry name" value="keto_inos_dh_IolM"/>
    <property type="match status" value="1"/>
</dbReference>
<keyword evidence="8" id="KW-1185">Reference proteome</keyword>
<evidence type="ECO:0000256" key="4">
    <source>
        <dbReference type="RuleBase" id="RU361277"/>
    </source>
</evidence>
<dbReference type="STRING" id="1267564.SAMN05192561_101844"/>
<reference evidence="7 8" key="1">
    <citation type="submission" date="2016-10" db="EMBL/GenBank/DDBJ databases">
        <authorList>
            <person name="de Groot N.N."/>
        </authorList>
    </citation>
    <scope>NUCLEOTIDE SEQUENCE [LARGE SCALE GENOMIC DNA]</scope>
    <source>
        <strain evidence="7 8">IBRC-M10418</strain>
    </source>
</reference>
<dbReference type="GO" id="GO:0008270">
    <property type="term" value="F:zinc ion binding"/>
    <property type="evidence" value="ECO:0007669"/>
    <property type="project" value="InterPro"/>
</dbReference>
<dbReference type="PANTHER" id="PTHR43401:SF2">
    <property type="entry name" value="L-THREONINE 3-DEHYDROGENASE"/>
    <property type="match status" value="1"/>
</dbReference>
<evidence type="ECO:0000256" key="2">
    <source>
        <dbReference type="ARBA" id="ARBA00022833"/>
    </source>
</evidence>
<feature type="domain" description="Enoyl reductase (ER)" evidence="6">
    <location>
        <begin position="36"/>
        <end position="382"/>
    </location>
</feature>
<dbReference type="PANTHER" id="PTHR43401">
    <property type="entry name" value="L-THREONINE 3-DEHYDROGENASE"/>
    <property type="match status" value="1"/>
</dbReference>
<keyword evidence="3" id="KW-0560">Oxidoreductase</keyword>
<dbReference type="PROSITE" id="PS00059">
    <property type="entry name" value="ADH_ZINC"/>
    <property type="match status" value="1"/>
</dbReference>
<dbReference type="Pfam" id="PF00107">
    <property type="entry name" value="ADH_zinc_N"/>
    <property type="match status" value="1"/>
</dbReference>
<dbReference type="GO" id="GO:0044281">
    <property type="term" value="P:small molecule metabolic process"/>
    <property type="evidence" value="ECO:0007669"/>
    <property type="project" value="UniProtKB-ARBA"/>
</dbReference>
<dbReference type="EMBL" id="FNWU01000001">
    <property type="protein sequence ID" value="SEH41924.1"/>
    <property type="molecule type" value="Genomic_DNA"/>
</dbReference>
<dbReference type="AlphaFoldDB" id="A0A1H6I6E1"/>
<dbReference type="SUPFAM" id="SSF51735">
    <property type="entry name" value="NAD(P)-binding Rossmann-fold domains"/>
    <property type="match status" value="1"/>
</dbReference>
<evidence type="ECO:0000256" key="5">
    <source>
        <dbReference type="SAM" id="MobiDB-lite"/>
    </source>
</evidence>
<dbReference type="Gene3D" id="3.40.50.720">
    <property type="entry name" value="NAD(P)-binding Rossmann-like Domain"/>
    <property type="match status" value="1"/>
</dbReference>
<feature type="region of interest" description="Disordered" evidence="5">
    <location>
        <begin position="1"/>
        <end position="32"/>
    </location>
</feature>
<proteinExistence type="inferred from homology"/>
<dbReference type="SMART" id="SM00829">
    <property type="entry name" value="PKS_ER"/>
    <property type="match status" value="1"/>
</dbReference>
<evidence type="ECO:0000256" key="1">
    <source>
        <dbReference type="ARBA" id="ARBA00022723"/>
    </source>
</evidence>
<name>A0A1H6I6E1_9EURY</name>